<dbReference type="STRING" id="31033.ENSTRUP00000049383"/>
<dbReference type="SMART" id="SM00369">
    <property type="entry name" value="LRR_TYP"/>
    <property type="match status" value="15"/>
</dbReference>
<evidence type="ECO:0000256" key="11">
    <source>
        <dbReference type="ARBA" id="ARBA00023170"/>
    </source>
</evidence>
<dbReference type="PANTHER" id="PTHR24365">
    <property type="entry name" value="TOLL-LIKE RECEPTOR"/>
    <property type="match status" value="1"/>
</dbReference>
<keyword evidence="5 14" id="KW-0812">Transmembrane</keyword>
<dbReference type="GO" id="GO:0038023">
    <property type="term" value="F:signaling receptor activity"/>
    <property type="evidence" value="ECO:0007669"/>
    <property type="project" value="TreeGrafter"/>
</dbReference>
<dbReference type="PROSITE" id="PS51450">
    <property type="entry name" value="LRR"/>
    <property type="match status" value="3"/>
</dbReference>
<keyword evidence="18" id="KW-1185">Reference proteome</keyword>
<comment type="similarity">
    <text evidence="2">Belongs to the Toll-like receptor family.</text>
</comment>
<dbReference type="Ensembl" id="ENSTRUT00000057628.2">
    <property type="protein sequence ID" value="ENSTRUP00000049383.2"/>
    <property type="gene ID" value="ENSTRUG00000005082.3"/>
</dbReference>
<evidence type="ECO:0000256" key="1">
    <source>
        <dbReference type="ARBA" id="ARBA00004167"/>
    </source>
</evidence>
<dbReference type="InterPro" id="IPR001611">
    <property type="entry name" value="Leu-rich_rpt"/>
</dbReference>
<evidence type="ECO:0000256" key="7">
    <source>
        <dbReference type="ARBA" id="ARBA00022737"/>
    </source>
</evidence>
<keyword evidence="10 14" id="KW-0472">Membrane</keyword>
<reference evidence="17 18" key="1">
    <citation type="journal article" date="2011" name="Genome Biol. Evol.">
        <title>Integration of the genetic map and genome assembly of fugu facilitates insights into distinct features of genome evolution in teleosts and mammals.</title>
        <authorList>
            <person name="Kai W."/>
            <person name="Kikuchi K."/>
            <person name="Tohari S."/>
            <person name="Chew A.K."/>
            <person name="Tay A."/>
            <person name="Fujiwara A."/>
            <person name="Hosoya S."/>
            <person name="Suetake H."/>
            <person name="Naruse K."/>
            <person name="Brenner S."/>
            <person name="Suzuki Y."/>
            <person name="Venkatesh B."/>
        </authorList>
    </citation>
    <scope>NUCLEOTIDE SEQUENCE [LARGE SCALE GENOMIC DNA]</scope>
</reference>
<evidence type="ECO:0000256" key="9">
    <source>
        <dbReference type="ARBA" id="ARBA00022989"/>
    </source>
</evidence>
<comment type="subcellular location">
    <subcellularLocation>
        <location evidence="1">Membrane</location>
        <topology evidence="1">Single-pass membrane protein</topology>
    </subcellularLocation>
</comment>
<feature type="domain" description="TIR" evidence="16">
    <location>
        <begin position="764"/>
        <end position="905"/>
    </location>
</feature>
<dbReference type="PROSITE" id="PS50104">
    <property type="entry name" value="TIR"/>
    <property type="match status" value="1"/>
</dbReference>
<evidence type="ECO:0000313" key="17">
    <source>
        <dbReference type="Ensembl" id="ENSTRUP00000049383.2"/>
    </source>
</evidence>
<evidence type="ECO:0000256" key="12">
    <source>
        <dbReference type="ARBA" id="ARBA00023180"/>
    </source>
</evidence>
<dbReference type="OMA" id="NWPLHRE"/>
<dbReference type="Pfam" id="PF13855">
    <property type="entry name" value="LRR_8"/>
    <property type="match status" value="6"/>
</dbReference>
<keyword evidence="12" id="KW-0325">Glycoprotein</keyword>
<dbReference type="KEGG" id="tru:101061662"/>
<dbReference type="Proteomes" id="UP000005226">
    <property type="component" value="Chromosome 17"/>
</dbReference>
<gene>
    <name evidence="17" type="primary">tlr3</name>
</gene>
<feature type="transmembrane region" description="Helical" evidence="14">
    <location>
        <begin position="713"/>
        <end position="732"/>
    </location>
</feature>
<dbReference type="Pfam" id="PF17968">
    <property type="entry name" value="Tlr3_TMD"/>
    <property type="match status" value="1"/>
</dbReference>
<dbReference type="InParanoid" id="A0A3B5K0I8"/>
<keyword evidence="3" id="KW-0399">Innate immunity</keyword>
<dbReference type="GO" id="GO:0002224">
    <property type="term" value="P:toll-like receptor signaling pathway"/>
    <property type="evidence" value="ECO:0007669"/>
    <property type="project" value="TreeGrafter"/>
</dbReference>
<dbReference type="GO" id="GO:0045087">
    <property type="term" value="P:innate immune response"/>
    <property type="evidence" value="ECO:0007669"/>
    <property type="project" value="UniProtKB-KW"/>
</dbReference>
<reference evidence="17" key="3">
    <citation type="submission" date="2025-09" db="UniProtKB">
        <authorList>
            <consortium name="Ensembl"/>
        </authorList>
    </citation>
    <scope>IDENTIFICATION</scope>
</reference>
<evidence type="ECO:0000259" key="16">
    <source>
        <dbReference type="PROSITE" id="PS50104"/>
    </source>
</evidence>
<evidence type="ECO:0000256" key="8">
    <source>
        <dbReference type="ARBA" id="ARBA00022859"/>
    </source>
</evidence>
<dbReference type="AlphaFoldDB" id="A0A3B5K0I8"/>
<organism evidence="17 18">
    <name type="scientific">Takifugu rubripes</name>
    <name type="common">Japanese pufferfish</name>
    <name type="synonym">Fugu rubripes</name>
    <dbReference type="NCBI Taxonomy" id="31033"/>
    <lineage>
        <taxon>Eukaryota</taxon>
        <taxon>Metazoa</taxon>
        <taxon>Chordata</taxon>
        <taxon>Craniata</taxon>
        <taxon>Vertebrata</taxon>
        <taxon>Euteleostomi</taxon>
        <taxon>Actinopterygii</taxon>
        <taxon>Neopterygii</taxon>
        <taxon>Teleostei</taxon>
        <taxon>Neoteleostei</taxon>
        <taxon>Acanthomorphata</taxon>
        <taxon>Eupercaria</taxon>
        <taxon>Tetraodontiformes</taxon>
        <taxon>Tetradontoidea</taxon>
        <taxon>Tetraodontidae</taxon>
        <taxon>Takifugu</taxon>
    </lineage>
</organism>
<protein>
    <recommendedName>
        <fullName evidence="16">TIR domain-containing protein</fullName>
    </recommendedName>
</protein>
<evidence type="ECO:0000313" key="18">
    <source>
        <dbReference type="Proteomes" id="UP000005226"/>
    </source>
</evidence>
<dbReference type="InterPro" id="IPR000157">
    <property type="entry name" value="TIR_dom"/>
</dbReference>
<evidence type="ECO:0000256" key="15">
    <source>
        <dbReference type="SAM" id="SignalP"/>
    </source>
</evidence>
<evidence type="ECO:0000256" key="13">
    <source>
        <dbReference type="ARBA" id="ARBA00023198"/>
    </source>
</evidence>
<evidence type="ECO:0000256" key="6">
    <source>
        <dbReference type="ARBA" id="ARBA00022729"/>
    </source>
</evidence>
<dbReference type="Gene3D" id="3.40.50.10140">
    <property type="entry name" value="Toll/interleukin-1 receptor homology (TIR) domain"/>
    <property type="match status" value="1"/>
</dbReference>
<dbReference type="GO" id="GO:0005886">
    <property type="term" value="C:plasma membrane"/>
    <property type="evidence" value="ECO:0007669"/>
    <property type="project" value="TreeGrafter"/>
</dbReference>
<feature type="chain" id="PRO_5025570763" description="TIR domain-containing protein" evidence="15">
    <location>
        <begin position="27"/>
        <end position="913"/>
    </location>
</feature>
<dbReference type="InterPro" id="IPR035897">
    <property type="entry name" value="Toll_tir_struct_dom_sf"/>
</dbReference>
<keyword evidence="11" id="KW-0675">Receptor</keyword>
<proteinExistence type="inferred from homology"/>
<dbReference type="FunFam" id="3.80.10.10:FF:000137">
    <property type="entry name" value="Toll-like receptor 3"/>
    <property type="match status" value="1"/>
</dbReference>
<dbReference type="PRINTS" id="PR00019">
    <property type="entry name" value="LEURICHRPT"/>
</dbReference>
<dbReference type="RefSeq" id="XP_003972357.2">
    <property type="nucleotide sequence ID" value="XM_003972308.3"/>
</dbReference>
<dbReference type="SMART" id="SM00255">
    <property type="entry name" value="TIR"/>
    <property type="match status" value="1"/>
</dbReference>
<evidence type="ECO:0000256" key="5">
    <source>
        <dbReference type="ARBA" id="ARBA00022692"/>
    </source>
</evidence>
<name>A0A3B5K0I8_TAKRU</name>
<keyword evidence="4" id="KW-0433">Leucine-rich repeat</keyword>
<dbReference type="GeneID" id="101061662"/>
<keyword evidence="8" id="KW-0391">Immunity</keyword>
<evidence type="ECO:0000256" key="14">
    <source>
        <dbReference type="SAM" id="Phobius"/>
    </source>
</evidence>
<dbReference type="SUPFAM" id="SSF52058">
    <property type="entry name" value="L domain-like"/>
    <property type="match status" value="2"/>
</dbReference>
<evidence type="ECO:0000256" key="3">
    <source>
        <dbReference type="ARBA" id="ARBA00022588"/>
    </source>
</evidence>
<dbReference type="Gene3D" id="3.80.10.10">
    <property type="entry name" value="Ribonuclease Inhibitor"/>
    <property type="match status" value="1"/>
</dbReference>
<dbReference type="CTD" id="7098"/>
<dbReference type="Pfam" id="PF01582">
    <property type="entry name" value="TIR"/>
    <property type="match status" value="1"/>
</dbReference>
<keyword evidence="7" id="KW-0677">Repeat</keyword>
<accession>A0A3B5K0I8</accession>
<keyword evidence="6 15" id="KW-0732">Signal</keyword>
<dbReference type="InterPro" id="IPR003591">
    <property type="entry name" value="Leu-rich_rpt_typical-subtyp"/>
</dbReference>
<evidence type="ECO:0000256" key="10">
    <source>
        <dbReference type="ARBA" id="ARBA00023136"/>
    </source>
</evidence>
<reference evidence="17" key="2">
    <citation type="submission" date="2025-08" db="UniProtKB">
        <authorList>
            <consortium name="Ensembl"/>
        </authorList>
    </citation>
    <scope>IDENTIFICATION</scope>
</reference>
<sequence length="913" mass="101721">MMLGGPSLFLFSLLITWCCMTGRRHAVYGQKKTSCVVQGSSADCSHLSLSSIPPDLPRNLTSLDVSHNRLRGIPPESLRPYPGLLHLSVSYNTIAKLDGRLCETLPRLQTLDVAHNQVLALREEDLSRCSGLTALILRSNRLKLQGEPFSGLQKLTYLDVSLNNLQSARLGSRPQLPALVNLSLAQNGITVLKRDDFSFLNHSSSLRVLNLSSVPLKTLEPGCLKPISGLSTLILDGSNMGALVIAGICSQLSGTAISSLSLRNMKLASLPNTTFAGLQQTNLSCLDLSRNGLGKIENGSFQWLPRLETLILMENNIKHLTRDTFQGLQSLKTLQLTKALVKGHTSATPIIDNFSFQPLTTLESLVLQKTAIREITTQTFTGLTSLKELDLSWSSCLSLKTITNETFLSLAASPLRKLNLTGAAVVQISPGGFSTLKSLTVLLLDSNFIKQTLTGREFEGLGQLEEIHMSLNFQKVNLSSASFAAVPRLKVLTLGKSLTSTALNVDPSPFSPLVNLTFLDLSNNNIANIRRTLLKGLVNLRVLKLQHNNFARLWKNNNVGGPVMFLQDTLKLKTLLMDSNGLDEIPAGALRGLRELQELSLGNNLLNSLRPSVFDDLISLRALFLQKNVITSVRPEVFETPLSNLSLLVMGKNPYDCTCESILWYATWLNNTNTTSVPDLAEQYTCNTPLTYFNRSIMTFDPLSCKDMTPFRALYVVSSTTVILLLTVALFMRFHGWRIRFYWNIVVNRTLGFSDATVEEGRQFEYDAYVIHAEDDGGWVERRLLPLENGRCKFCLEVRDSNLGMSQLESIVNNIRNSRKILFVVTETLLMDPWCRRFTAHQALHQVIEASRDSVVLVFLQDVHDYKLSRTLFLRRGMLRSCCVLYWPVHKERVPAFHQKLLIALGMTNRLQD</sequence>
<dbReference type="PANTHER" id="PTHR24365:SF524">
    <property type="entry name" value="TOLL-LIKE RECEPTOR 3"/>
    <property type="match status" value="1"/>
</dbReference>
<dbReference type="SUPFAM" id="SSF52200">
    <property type="entry name" value="Toll/Interleukin receptor TIR domain"/>
    <property type="match status" value="1"/>
</dbReference>
<dbReference type="OrthoDB" id="676979at2759"/>
<dbReference type="InterPro" id="IPR032675">
    <property type="entry name" value="LRR_dom_sf"/>
</dbReference>
<keyword evidence="13" id="KW-0395">Inflammatory response</keyword>
<feature type="signal peptide" evidence="15">
    <location>
        <begin position="1"/>
        <end position="26"/>
    </location>
</feature>
<dbReference type="InterPro" id="IPR041015">
    <property type="entry name" value="TLR3_TMD"/>
</dbReference>
<dbReference type="SMART" id="SM00365">
    <property type="entry name" value="LRR_SD22"/>
    <property type="match status" value="6"/>
</dbReference>
<evidence type="ECO:0000256" key="2">
    <source>
        <dbReference type="ARBA" id="ARBA00009634"/>
    </source>
</evidence>
<dbReference type="GeneTree" id="ENSGT00940000166529"/>
<evidence type="ECO:0000256" key="4">
    <source>
        <dbReference type="ARBA" id="ARBA00022614"/>
    </source>
</evidence>
<dbReference type="GO" id="GO:0006954">
    <property type="term" value="P:inflammatory response"/>
    <property type="evidence" value="ECO:0007669"/>
    <property type="project" value="UniProtKB-KW"/>
</dbReference>
<keyword evidence="9 14" id="KW-1133">Transmembrane helix</keyword>